<dbReference type="PROSITE" id="PS51186">
    <property type="entry name" value="GNAT"/>
    <property type="match status" value="1"/>
</dbReference>
<evidence type="ECO:0000313" key="4">
    <source>
        <dbReference type="Proteomes" id="UP000594430"/>
    </source>
</evidence>
<gene>
    <name evidence="3" type="ORF">IZU98_12605</name>
</gene>
<dbReference type="GO" id="GO:0016747">
    <property type="term" value="F:acyltransferase activity, transferring groups other than amino-acyl groups"/>
    <property type="evidence" value="ECO:0007669"/>
    <property type="project" value="InterPro"/>
</dbReference>
<keyword evidence="2" id="KW-0012">Acyltransferase</keyword>
<dbReference type="EMBL" id="CP064946">
    <property type="protein sequence ID" value="QPH47268.1"/>
    <property type="molecule type" value="Genomic_DNA"/>
</dbReference>
<name>A0A2L1WEK9_9PSED</name>
<dbReference type="RefSeq" id="WP_027916044.1">
    <property type="nucleotide sequence ID" value="NZ_BQHM01000003.1"/>
</dbReference>
<protein>
    <submittedName>
        <fullName evidence="3">GNAT family N-acetyltransferase</fullName>
    </submittedName>
</protein>
<dbReference type="SUPFAM" id="SSF55729">
    <property type="entry name" value="Acyl-CoA N-acyltransferases (Nat)"/>
    <property type="match status" value="1"/>
</dbReference>
<dbReference type="Proteomes" id="UP000594430">
    <property type="component" value="Chromosome"/>
</dbReference>
<evidence type="ECO:0000256" key="2">
    <source>
        <dbReference type="ARBA" id="ARBA00023315"/>
    </source>
</evidence>
<keyword evidence="1 3" id="KW-0808">Transferase</keyword>
<dbReference type="Gene3D" id="3.40.630.30">
    <property type="match status" value="1"/>
</dbReference>
<organism evidence="3 4">
    <name type="scientific">Pseudomonas fulva</name>
    <dbReference type="NCBI Taxonomy" id="47880"/>
    <lineage>
        <taxon>Bacteria</taxon>
        <taxon>Pseudomonadati</taxon>
        <taxon>Pseudomonadota</taxon>
        <taxon>Gammaproteobacteria</taxon>
        <taxon>Pseudomonadales</taxon>
        <taxon>Pseudomonadaceae</taxon>
        <taxon>Pseudomonas</taxon>
    </lineage>
</organism>
<dbReference type="AlphaFoldDB" id="A0A2L1WEK9"/>
<dbReference type="CDD" id="cd04301">
    <property type="entry name" value="NAT_SF"/>
    <property type="match status" value="1"/>
</dbReference>
<evidence type="ECO:0000256" key="1">
    <source>
        <dbReference type="ARBA" id="ARBA00022679"/>
    </source>
</evidence>
<dbReference type="InterPro" id="IPR050832">
    <property type="entry name" value="Bact_Acetyltransf"/>
</dbReference>
<reference evidence="3 4" key="1">
    <citation type="submission" date="2020-11" db="EMBL/GenBank/DDBJ databases">
        <title>Pseudomonas fulva producing VIM-24.</title>
        <authorList>
            <person name="Liu S."/>
        </authorList>
    </citation>
    <scope>NUCLEOTIDE SEQUENCE [LARGE SCALE GENOMIC DNA]</scope>
    <source>
        <strain evidence="3 4">ZDHY414</strain>
    </source>
</reference>
<sequence>MQTPCTTYYLEMTSPDELVEKPQRPDLHIVECEVPQPAFNRFLYTLVGTPWSWGDLDAWSEAQWQAQVEQEAHRTWVAYHRGAIAGYYELYRPDGSNAEIRYFGLAPQFLGAGFGGPLLSQAVRSAWAWPGTQRVWVHTCTLDHPAALGNYQARGFRIYKQEETLSDA</sequence>
<accession>A0A2L1WEK9</accession>
<dbReference type="PANTHER" id="PTHR43877">
    <property type="entry name" value="AMINOALKYLPHOSPHONATE N-ACETYLTRANSFERASE-RELATED-RELATED"/>
    <property type="match status" value="1"/>
</dbReference>
<dbReference type="InterPro" id="IPR016181">
    <property type="entry name" value="Acyl_CoA_acyltransferase"/>
</dbReference>
<proteinExistence type="predicted"/>
<evidence type="ECO:0000313" key="3">
    <source>
        <dbReference type="EMBL" id="QPH47268.1"/>
    </source>
</evidence>
<dbReference type="Pfam" id="PF00583">
    <property type="entry name" value="Acetyltransf_1"/>
    <property type="match status" value="1"/>
</dbReference>
<dbReference type="InterPro" id="IPR000182">
    <property type="entry name" value="GNAT_dom"/>
</dbReference>